<accession>T0YKC9</accession>
<dbReference type="AlphaFoldDB" id="T0YKC9"/>
<reference evidence="2" key="1">
    <citation type="submission" date="2013-08" db="EMBL/GenBank/DDBJ databases">
        <authorList>
            <person name="Mendez C."/>
            <person name="Richter M."/>
            <person name="Ferrer M."/>
            <person name="Sanchez J."/>
        </authorList>
    </citation>
    <scope>NUCLEOTIDE SEQUENCE</scope>
</reference>
<dbReference type="InterPro" id="IPR036291">
    <property type="entry name" value="NAD(P)-bd_dom_sf"/>
</dbReference>
<dbReference type="PANTHER" id="PTHR48075">
    <property type="entry name" value="3-HYDROXYACYL-COA DEHYDROGENASE FAMILY PROTEIN"/>
    <property type="match status" value="1"/>
</dbReference>
<name>T0YKC9_9ZZZZ</name>
<feature type="non-terminal residue" evidence="2">
    <location>
        <position position="170"/>
    </location>
</feature>
<proteinExistence type="predicted"/>
<dbReference type="Pfam" id="PF02737">
    <property type="entry name" value="3HCDH_N"/>
    <property type="match status" value="1"/>
</dbReference>
<reference evidence="2" key="2">
    <citation type="journal article" date="2014" name="ISME J.">
        <title>Microbial stratification in low pH oxic and suboxic macroscopic growths along an acid mine drainage.</title>
        <authorList>
            <person name="Mendez-Garcia C."/>
            <person name="Mesa V."/>
            <person name="Sprenger R.R."/>
            <person name="Richter M."/>
            <person name="Diez M.S."/>
            <person name="Solano J."/>
            <person name="Bargiela R."/>
            <person name="Golyshina O.V."/>
            <person name="Manteca A."/>
            <person name="Ramos J.L."/>
            <person name="Gallego J.R."/>
            <person name="Llorente I."/>
            <person name="Martins Dos Santos V.A."/>
            <person name="Jensen O.N."/>
            <person name="Pelaez A.I."/>
            <person name="Sanchez J."/>
            <person name="Ferrer M."/>
        </authorList>
    </citation>
    <scope>NUCLEOTIDE SEQUENCE</scope>
</reference>
<comment type="caution">
    <text evidence="2">The sequence shown here is derived from an EMBL/GenBank/DDBJ whole genome shotgun (WGS) entry which is preliminary data.</text>
</comment>
<dbReference type="SUPFAM" id="SSF51735">
    <property type="entry name" value="NAD(P)-binding Rossmann-fold domains"/>
    <property type="match status" value="1"/>
</dbReference>
<dbReference type="EMBL" id="AUZY01011849">
    <property type="protein sequence ID" value="EQD32392.1"/>
    <property type="molecule type" value="Genomic_DNA"/>
</dbReference>
<evidence type="ECO:0000313" key="2">
    <source>
        <dbReference type="EMBL" id="EQD32392.1"/>
    </source>
</evidence>
<dbReference type="Gene3D" id="3.40.50.720">
    <property type="entry name" value="NAD(P)-binding Rossmann-like Domain"/>
    <property type="match status" value="1"/>
</dbReference>
<dbReference type="GO" id="GO:0016491">
    <property type="term" value="F:oxidoreductase activity"/>
    <property type="evidence" value="ECO:0007669"/>
    <property type="project" value="TreeGrafter"/>
</dbReference>
<dbReference type="GO" id="GO:0006631">
    <property type="term" value="P:fatty acid metabolic process"/>
    <property type="evidence" value="ECO:0007669"/>
    <property type="project" value="InterPro"/>
</dbReference>
<protein>
    <submittedName>
        <fullName evidence="2">3-hydroxyacyl-CoA dehydrogenase</fullName>
    </submittedName>
</protein>
<feature type="domain" description="3-hydroxyacyl-CoA dehydrogenase NAD binding" evidence="1">
    <location>
        <begin position="9"/>
        <end position="161"/>
    </location>
</feature>
<dbReference type="InterPro" id="IPR006176">
    <property type="entry name" value="3-OHacyl-CoA_DH_NAD-bd"/>
</dbReference>
<gene>
    <name evidence="2" type="ORF">B1B_17717</name>
</gene>
<sequence>MRYLEFKNATVIGAGIMGHGIAEVLALSGLNVIINDVSQDFLDRARQNVLTSLSRMKESGKLSESVMNETISRISFTTELRSAVSKADIVVEAVPEVLDIKKTVIKEVELSCPPGAIIASNTSNFRITELQEGSSRPQKIVGMHFFNPPVVLKLVELCAARRQMTRPSTL</sequence>
<dbReference type="GO" id="GO:0070403">
    <property type="term" value="F:NAD+ binding"/>
    <property type="evidence" value="ECO:0007669"/>
    <property type="project" value="InterPro"/>
</dbReference>
<organism evidence="2">
    <name type="scientific">mine drainage metagenome</name>
    <dbReference type="NCBI Taxonomy" id="410659"/>
    <lineage>
        <taxon>unclassified sequences</taxon>
        <taxon>metagenomes</taxon>
        <taxon>ecological metagenomes</taxon>
    </lineage>
</organism>
<evidence type="ECO:0000259" key="1">
    <source>
        <dbReference type="Pfam" id="PF02737"/>
    </source>
</evidence>
<dbReference type="PANTHER" id="PTHR48075:SF5">
    <property type="entry name" value="3-HYDROXYBUTYRYL-COA DEHYDROGENASE"/>
    <property type="match status" value="1"/>
</dbReference>